<reference evidence="3 4" key="1">
    <citation type="submission" date="2018-02" db="EMBL/GenBank/DDBJ databases">
        <authorList>
            <person name="Cohen D.B."/>
            <person name="Kent A.D."/>
        </authorList>
    </citation>
    <scope>NUCLEOTIDE SEQUENCE [LARGE SCALE GENOMIC DNA]</scope>
    <source>
        <strain evidence="3">1</strain>
    </source>
</reference>
<keyword evidence="2" id="KW-0560">Oxidoreductase</keyword>
<dbReference type="GO" id="GO:0016491">
    <property type="term" value="F:oxidoreductase activity"/>
    <property type="evidence" value="ECO:0007669"/>
    <property type="project" value="UniProtKB-KW"/>
</dbReference>
<dbReference type="InterPro" id="IPR020904">
    <property type="entry name" value="Sc_DH/Rdtase_CS"/>
</dbReference>
<accession>A0A2N9JBD3</accession>
<evidence type="ECO:0000313" key="3">
    <source>
        <dbReference type="EMBL" id="SPD85452.1"/>
    </source>
</evidence>
<evidence type="ECO:0000256" key="2">
    <source>
        <dbReference type="ARBA" id="ARBA00023002"/>
    </source>
</evidence>
<proteinExistence type="inferred from homology"/>
<dbReference type="EMBL" id="LT985188">
    <property type="protein sequence ID" value="SPD85452.1"/>
    <property type="molecule type" value="Genomic_DNA"/>
</dbReference>
<name>A0A2N9JBD3_9ACTN</name>
<dbReference type="RefSeq" id="WP_105184679.1">
    <property type="nucleotide sequence ID" value="NZ_BAAAGO010000043.1"/>
</dbReference>
<dbReference type="InterPro" id="IPR036291">
    <property type="entry name" value="NAD(P)-bd_dom_sf"/>
</dbReference>
<dbReference type="PANTHER" id="PTHR43157:SF31">
    <property type="entry name" value="PHOSPHATIDYLINOSITOL-GLYCAN BIOSYNTHESIS CLASS F PROTEIN"/>
    <property type="match status" value="1"/>
</dbReference>
<gene>
    <name evidence="3" type="ORF">MPLG2_0416</name>
</gene>
<dbReference type="AlphaFoldDB" id="A0A2N9JBD3"/>
<dbReference type="SUPFAM" id="SSF51735">
    <property type="entry name" value="NAD(P)-binding Rossmann-fold domains"/>
    <property type="match status" value="1"/>
</dbReference>
<dbReference type="InterPro" id="IPR002347">
    <property type="entry name" value="SDR_fam"/>
</dbReference>
<dbReference type="OrthoDB" id="4577644at2"/>
<dbReference type="PROSITE" id="PS00061">
    <property type="entry name" value="ADH_SHORT"/>
    <property type="match status" value="1"/>
</dbReference>
<organism evidence="3 4">
    <name type="scientific">Micropruina glycogenica</name>
    <dbReference type="NCBI Taxonomy" id="75385"/>
    <lineage>
        <taxon>Bacteria</taxon>
        <taxon>Bacillati</taxon>
        <taxon>Actinomycetota</taxon>
        <taxon>Actinomycetes</taxon>
        <taxon>Propionibacteriales</taxon>
        <taxon>Nocardioidaceae</taxon>
        <taxon>Micropruina</taxon>
    </lineage>
</organism>
<evidence type="ECO:0000313" key="4">
    <source>
        <dbReference type="Proteomes" id="UP000238164"/>
    </source>
</evidence>
<dbReference type="PRINTS" id="PR00081">
    <property type="entry name" value="GDHRDH"/>
</dbReference>
<protein>
    <submittedName>
        <fullName evidence="3">Short-chain dehydrogenase/reductase SDR</fullName>
    </submittedName>
</protein>
<dbReference type="Proteomes" id="UP000238164">
    <property type="component" value="Chromosome 1"/>
</dbReference>
<dbReference type="Gene3D" id="3.40.50.720">
    <property type="entry name" value="NAD(P)-binding Rossmann-like Domain"/>
    <property type="match status" value="1"/>
</dbReference>
<dbReference type="Pfam" id="PF00106">
    <property type="entry name" value="adh_short"/>
    <property type="match status" value="1"/>
</dbReference>
<dbReference type="PANTHER" id="PTHR43157">
    <property type="entry name" value="PHOSPHATIDYLINOSITOL-GLYCAN BIOSYNTHESIS CLASS F PROTEIN-RELATED"/>
    <property type="match status" value="1"/>
</dbReference>
<evidence type="ECO:0000256" key="1">
    <source>
        <dbReference type="ARBA" id="ARBA00006484"/>
    </source>
</evidence>
<comment type="similarity">
    <text evidence="1">Belongs to the short-chain dehydrogenases/reductases (SDR) family.</text>
</comment>
<sequence>MKDRLTPLTIPSRKGRLAIVTGASSGIGRATARALGLAGADVVLAVRNPDKGEQVAEQLRAEHPEGTHTVARLDTADLEAVRTFADAYVGRRIDMLVLNAGIGGTRRREVTPQNHELVMATNYFGHFVLTALLVDSLRAASRARVVTLGSIAARAGRLRFDDLDLERRWSRAQAYANSKLAMIMFARELQRHSTAGDWGLNAHAAHPGWAVTGMMPGGDRGVPQLLGGATRVMQSAGDGAQPVVFCAASRQAAAGGYYGPIGMFGVAGPVGRAPLPRQARSAAALTALWQATEKVTGVEFPR</sequence>
<keyword evidence="4" id="KW-1185">Reference proteome</keyword>
<dbReference type="KEGG" id="mgg:MPLG2_0416"/>